<dbReference type="GO" id="GO:0008730">
    <property type="term" value="F:L(+)-tartrate dehydratase activity"/>
    <property type="evidence" value="ECO:0007669"/>
    <property type="project" value="UniProtKB-EC"/>
</dbReference>
<dbReference type="InterPro" id="IPR004646">
    <property type="entry name" value="Fe-S_hydro-lyase_TtdA-typ_cat"/>
</dbReference>
<keyword evidence="5" id="KW-0411">Iron-sulfur</keyword>
<keyword evidence="2" id="KW-0004">4Fe-4S</keyword>
<evidence type="ECO:0000313" key="8">
    <source>
        <dbReference type="EMBL" id="AQQ09056.1"/>
    </source>
</evidence>
<evidence type="ECO:0000259" key="7">
    <source>
        <dbReference type="Pfam" id="PF05681"/>
    </source>
</evidence>
<proteinExistence type="inferred from homology"/>
<dbReference type="EC" id="4.2.1.32" evidence="8"/>
<dbReference type="STRING" id="1940790.L21SP3_00854"/>
<dbReference type="Pfam" id="PF05681">
    <property type="entry name" value="Fumerase"/>
    <property type="match status" value="1"/>
</dbReference>
<dbReference type="AlphaFoldDB" id="A0A1Q2HP67"/>
<dbReference type="PANTHER" id="PTHR30389">
    <property type="entry name" value="FUMARATE HYDRATASE-RELATED"/>
    <property type="match status" value="1"/>
</dbReference>
<keyword evidence="9" id="KW-1185">Reference proteome</keyword>
<evidence type="ECO:0000256" key="2">
    <source>
        <dbReference type="ARBA" id="ARBA00022485"/>
    </source>
</evidence>
<dbReference type="GO" id="GO:0046872">
    <property type="term" value="F:metal ion binding"/>
    <property type="evidence" value="ECO:0007669"/>
    <property type="project" value="UniProtKB-KW"/>
</dbReference>
<evidence type="ECO:0000256" key="4">
    <source>
        <dbReference type="ARBA" id="ARBA00023004"/>
    </source>
</evidence>
<feature type="domain" description="Fe-S hydro-lyase tartrate dehydratase alpha-type catalytic" evidence="7">
    <location>
        <begin position="13"/>
        <end position="287"/>
    </location>
</feature>
<dbReference type="EMBL" id="CP019633">
    <property type="protein sequence ID" value="AQQ09056.1"/>
    <property type="molecule type" value="Genomic_DNA"/>
</dbReference>
<dbReference type="KEGG" id="pbu:L21SP3_00854"/>
<organism evidence="8 9">
    <name type="scientific">Sedimentisphaera cyanobacteriorum</name>
    <dbReference type="NCBI Taxonomy" id="1940790"/>
    <lineage>
        <taxon>Bacteria</taxon>
        <taxon>Pseudomonadati</taxon>
        <taxon>Planctomycetota</taxon>
        <taxon>Phycisphaerae</taxon>
        <taxon>Sedimentisphaerales</taxon>
        <taxon>Sedimentisphaeraceae</taxon>
        <taxon>Sedimentisphaera</taxon>
    </lineage>
</organism>
<dbReference type="PANTHER" id="PTHR30389:SF17">
    <property type="entry name" value="L(+)-TARTRATE DEHYDRATASE SUBUNIT ALPHA-RELATED"/>
    <property type="match status" value="1"/>
</dbReference>
<dbReference type="NCBIfam" id="NF004885">
    <property type="entry name" value="PRK06246.1"/>
    <property type="match status" value="1"/>
</dbReference>
<gene>
    <name evidence="8" type="primary">ttdA</name>
    <name evidence="8" type="ORF">L21SP3_00854</name>
</gene>
<evidence type="ECO:0000256" key="3">
    <source>
        <dbReference type="ARBA" id="ARBA00022723"/>
    </source>
</evidence>
<dbReference type="Proteomes" id="UP000188273">
    <property type="component" value="Chromosome"/>
</dbReference>
<evidence type="ECO:0000256" key="5">
    <source>
        <dbReference type="ARBA" id="ARBA00023014"/>
    </source>
</evidence>
<reference evidence="9" key="1">
    <citation type="submission" date="2017-02" db="EMBL/GenBank/DDBJ databases">
        <title>Comparative genomics and description of representatives of a novel lineage of planctomycetes thriving in anoxic sediments.</title>
        <authorList>
            <person name="Spring S."/>
            <person name="Bunk B."/>
            <person name="Sproer C."/>
            <person name="Klenk H.-P."/>
        </authorList>
    </citation>
    <scope>NUCLEOTIDE SEQUENCE [LARGE SCALE GENOMIC DNA]</scope>
    <source>
        <strain evidence="9">L21-RPul-D3</strain>
    </source>
</reference>
<protein>
    <submittedName>
        <fullName evidence="8">L(+)-tartrate dehydratase subunit alpha</fullName>
        <ecNumber evidence="8">4.2.1.32</ecNumber>
    </submittedName>
</protein>
<dbReference type="GO" id="GO:0051539">
    <property type="term" value="F:4 iron, 4 sulfur cluster binding"/>
    <property type="evidence" value="ECO:0007669"/>
    <property type="project" value="UniProtKB-KW"/>
</dbReference>
<evidence type="ECO:0000256" key="1">
    <source>
        <dbReference type="ARBA" id="ARBA00008876"/>
    </source>
</evidence>
<dbReference type="NCBIfam" id="TIGR00722">
    <property type="entry name" value="ttdA_fumA_fumB"/>
    <property type="match status" value="1"/>
</dbReference>
<sequence>MSIRTVQYFRVVQAVRQLCIDSCYELGEDVLDALKQALENETNPTAKSVLEKLLQNAQIASNERIPICQDTGLAVFFAEQGADVRICPPEDKPEAALEDAINEGVRLGYTEGLLRKSVVSEPLFSRENTGDNTPAIIHHKITSGDKLEISVITKGGGCENKSRFKMFNPTASAEEVGQWICRTAQEAGANACPPFVIGVGIGGDFELSAILSKKALLRSLKDKNPNEKYAKLEDELLEKINQTNVGPQGFGGLTTALGVKIEYAPCHIASLPVSVNIECHAHRHKSVSL</sequence>
<keyword evidence="3" id="KW-0479">Metal-binding</keyword>
<evidence type="ECO:0000313" key="9">
    <source>
        <dbReference type="Proteomes" id="UP000188273"/>
    </source>
</evidence>
<comment type="similarity">
    <text evidence="1">Belongs to the class-I fumarase family.</text>
</comment>
<evidence type="ECO:0000256" key="6">
    <source>
        <dbReference type="ARBA" id="ARBA00023239"/>
    </source>
</evidence>
<dbReference type="InterPro" id="IPR051208">
    <property type="entry name" value="Class-I_Fumarase/Tartrate_DH"/>
</dbReference>
<name>A0A1Q2HP67_9BACT</name>
<keyword evidence="6 8" id="KW-0456">Lyase</keyword>
<keyword evidence="4" id="KW-0408">Iron</keyword>
<accession>A0A1Q2HP67</accession>